<gene>
    <name evidence="1" type="ORF">SAMN05444165_1454</name>
</gene>
<accession>A0A1N6HLS4</accession>
<reference evidence="1 2" key="1">
    <citation type="submission" date="2016-11" db="EMBL/GenBank/DDBJ databases">
        <authorList>
            <person name="Jaros S."/>
            <person name="Januszkiewicz K."/>
            <person name="Wedrychowicz H."/>
        </authorList>
    </citation>
    <scope>NUCLEOTIDE SEQUENCE [LARGE SCALE GENOMIC DNA]</scope>
    <source>
        <strain evidence="1 2">GAS95</strain>
    </source>
</reference>
<name>A0A1N6HLS4_9BURK</name>
<evidence type="ECO:0000313" key="1">
    <source>
        <dbReference type="EMBL" id="SIO20712.1"/>
    </source>
</evidence>
<dbReference type="Proteomes" id="UP000185151">
    <property type="component" value="Unassembled WGS sequence"/>
</dbReference>
<keyword evidence="2" id="KW-1185">Reference proteome</keyword>
<dbReference type="EMBL" id="FSRU01000001">
    <property type="protein sequence ID" value="SIO20712.1"/>
    <property type="molecule type" value="Genomic_DNA"/>
</dbReference>
<evidence type="ECO:0000313" key="2">
    <source>
        <dbReference type="Proteomes" id="UP000185151"/>
    </source>
</evidence>
<proteinExistence type="predicted"/>
<protein>
    <submittedName>
        <fullName evidence="1">Uncharacterized protein</fullName>
    </submittedName>
</protein>
<dbReference type="AlphaFoldDB" id="A0A1N6HLS4"/>
<sequence length="55" mass="6646">MGDNSQSRRRAAYPVEKSNQFETNLRVACALIENWRYIVIKTFQLMKKWMRVFYG</sequence>
<organism evidence="1 2">
    <name type="scientific">Paraburkholderia phenazinium</name>
    <dbReference type="NCBI Taxonomy" id="60549"/>
    <lineage>
        <taxon>Bacteria</taxon>
        <taxon>Pseudomonadati</taxon>
        <taxon>Pseudomonadota</taxon>
        <taxon>Betaproteobacteria</taxon>
        <taxon>Burkholderiales</taxon>
        <taxon>Burkholderiaceae</taxon>
        <taxon>Paraburkholderia</taxon>
    </lineage>
</organism>